<evidence type="ECO:0000313" key="2">
    <source>
        <dbReference type="EMBL" id="ANV79724.1"/>
    </source>
</evidence>
<feature type="domain" description="PD-(D/E)XK endonuclease-like" evidence="1">
    <location>
        <begin position="203"/>
        <end position="393"/>
    </location>
</feature>
<dbReference type="InterPro" id="IPR038726">
    <property type="entry name" value="PDDEXK_AddAB-type"/>
</dbReference>
<dbReference type="InterPro" id="IPR011604">
    <property type="entry name" value="PDDEXK-like_dom_sf"/>
</dbReference>
<sequence>MFVPVRRLDLSNQKINPFRRLSASQVIAWKNCPRLWYYGWRERLKTPLPPQIIRGNAVEECICRVLRDSPLYIGPETNQDMVSPIDENGSPDLDRVEGWPGPSLELRDKSVWPKDRSELEKWAIERINYHFQGCWERAVEDWESNPNRIGNSTDISIDEGLNMTIAGIRMHMDELQKCIESGENKNLKLWREGKFREHWPSPDGFPRKWEKTNPAASEGEISWVESWEYARPWFVDPDASPFSQTTSHPDGWFQGEYDLVYRWSGKSNIIDLKASLGKGDRSAGYVQQLRLYAWLWWETHDRSDQVEGLEIWYLGTATSKHVPVPDKDTMAKLNTELLEIYNLIHARDPDISDCPPLPSPLNLFNKGGMPANPPIDDDPKSRCKVCELRAICENSDYETELPSMNRIERFGHSWPVTPLGKIKTRFSVTGEVIHLNGPEISDKNDIELDFTLQHGYDRAKVRNHRNGGFKNISRSISEGSQIRIDNALSSLWKGQLVIDLDDKSKISILNDSFDAPIVDVETRISVVGRVWSIDAFPDAKGIRRWSITLLDKSGSGGSVAFKQFIPNSAAAIVRGDEIAILNGESGEFAGRPQIKIGPGSRVVILRDAEDITPF</sequence>
<name>A0A1B1TBR6_9ARCH</name>
<reference evidence="2" key="2">
    <citation type="journal article" date="2015" name="ISME J.">
        <title>A new class of marine Euryarchaeota group II from the Mediterranean deep chlorophyll maximum.</title>
        <authorList>
            <person name="Martin-Cuadrado A.B."/>
            <person name="Garcia-Heredia I."/>
            <person name="Molto A.G."/>
            <person name="Lopez-Ubeda R."/>
            <person name="Kimes N."/>
            <person name="Lopez-Garcia P."/>
            <person name="Moreira D."/>
            <person name="Rodriguez-Valera F."/>
        </authorList>
    </citation>
    <scope>NUCLEOTIDE SEQUENCE</scope>
</reference>
<dbReference type="Pfam" id="PF12705">
    <property type="entry name" value="PDDEXK_1"/>
    <property type="match status" value="1"/>
</dbReference>
<proteinExistence type="predicted"/>
<organism evidence="2">
    <name type="scientific">uncultured Poseidoniia archaeon</name>
    <dbReference type="NCBI Taxonomy" id="1697135"/>
    <lineage>
        <taxon>Archaea</taxon>
        <taxon>Methanobacteriati</taxon>
        <taxon>Thermoplasmatota</taxon>
        <taxon>Candidatus Poseidoniia</taxon>
        <taxon>environmental samples</taxon>
    </lineage>
</organism>
<dbReference type="AlphaFoldDB" id="A0A1B1TBR6"/>
<dbReference type="SUPFAM" id="SSF50249">
    <property type="entry name" value="Nucleic acid-binding proteins"/>
    <property type="match status" value="1"/>
</dbReference>
<dbReference type="EMBL" id="KP211849">
    <property type="protein sequence ID" value="ANV79724.1"/>
    <property type="molecule type" value="Genomic_DNA"/>
</dbReference>
<dbReference type="InterPro" id="IPR012340">
    <property type="entry name" value="NA-bd_OB-fold"/>
</dbReference>
<accession>A0A1B1TBR6</accession>
<reference evidence="2" key="1">
    <citation type="submission" date="2014-11" db="EMBL/GenBank/DDBJ databases">
        <authorList>
            <person name="Zhu J."/>
            <person name="Qi W."/>
            <person name="Song R."/>
        </authorList>
    </citation>
    <scope>NUCLEOTIDE SEQUENCE</scope>
</reference>
<protein>
    <recommendedName>
        <fullName evidence="1">PD-(D/E)XK endonuclease-like domain-containing protein</fullName>
    </recommendedName>
</protein>
<evidence type="ECO:0000259" key="1">
    <source>
        <dbReference type="Pfam" id="PF12705"/>
    </source>
</evidence>
<dbReference type="Gene3D" id="3.90.320.10">
    <property type="match status" value="1"/>
</dbReference>